<dbReference type="InterPro" id="IPR036853">
    <property type="entry name" value="Ribosomal_uL14_sf"/>
</dbReference>
<sequence length="138" mass="15637">MLMSLNKSLSSKPALCIRVYTHNNKGKIGDKVLVAVGGQKKKGWIVGTRQQSRDGWPRFESNNIVLVDDEGNPLGTRILVPVPAKLRTYYDQNESLKNKSDMEKMLSQFQAKFFVTMKVNYNEIDQNTLSELVTTGVW</sequence>
<dbReference type="Gene3D" id="2.40.150.20">
    <property type="entry name" value="Ribosomal protein L14"/>
    <property type="match status" value="1"/>
</dbReference>
<dbReference type="InterPro" id="IPR000218">
    <property type="entry name" value="Ribosomal_uL14"/>
</dbReference>
<proteinExistence type="inferred from homology"/>
<evidence type="ECO:0000256" key="1">
    <source>
        <dbReference type="ARBA" id="ARBA00004173"/>
    </source>
</evidence>
<dbReference type="GO" id="GO:0003735">
    <property type="term" value="F:structural constituent of ribosome"/>
    <property type="evidence" value="ECO:0007669"/>
    <property type="project" value="InterPro"/>
</dbReference>
<keyword evidence="6" id="KW-0687">Ribonucleoprotein</keyword>
<organism evidence="9 10">
    <name type="scientific">Opisthorchis viverrini</name>
    <name type="common">Southeast Asian liver fluke</name>
    <dbReference type="NCBI Taxonomy" id="6198"/>
    <lineage>
        <taxon>Eukaryota</taxon>
        <taxon>Metazoa</taxon>
        <taxon>Spiralia</taxon>
        <taxon>Lophotrochozoa</taxon>
        <taxon>Platyhelminthes</taxon>
        <taxon>Trematoda</taxon>
        <taxon>Digenea</taxon>
        <taxon>Opisthorchiida</taxon>
        <taxon>Opisthorchiata</taxon>
        <taxon>Opisthorchiidae</taxon>
        <taxon>Opisthorchis</taxon>
    </lineage>
</organism>
<comment type="similarity">
    <text evidence="2">Belongs to the universal ribosomal protein uL14 family.</text>
</comment>
<evidence type="ECO:0000256" key="4">
    <source>
        <dbReference type="ARBA" id="ARBA00022980"/>
    </source>
</evidence>
<evidence type="ECO:0000256" key="5">
    <source>
        <dbReference type="ARBA" id="ARBA00023128"/>
    </source>
</evidence>
<dbReference type="Pfam" id="PF00238">
    <property type="entry name" value="Ribosomal_L14"/>
    <property type="match status" value="1"/>
</dbReference>
<evidence type="ECO:0000256" key="3">
    <source>
        <dbReference type="ARBA" id="ARBA00022946"/>
    </source>
</evidence>
<evidence type="ECO:0000313" key="10">
    <source>
        <dbReference type="Proteomes" id="UP000243686"/>
    </source>
</evidence>
<evidence type="ECO:0000256" key="7">
    <source>
        <dbReference type="ARBA" id="ARBA00040118"/>
    </source>
</evidence>
<dbReference type="GO" id="GO:0005840">
    <property type="term" value="C:ribosome"/>
    <property type="evidence" value="ECO:0007669"/>
    <property type="project" value="UniProtKB-KW"/>
</dbReference>
<dbReference type="EMBL" id="KV897990">
    <property type="protein sequence ID" value="OON16303.1"/>
    <property type="molecule type" value="Genomic_DNA"/>
</dbReference>
<evidence type="ECO:0000313" key="9">
    <source>
        <dbReference type="EMBL" id="OON16303.1"/>
    </source>
</evidence>
<dbReference type="GO" id="GO:0006412">
    <property type="term" value="P:translation"/>
    <property type="evidence" value="ECO:0007669"/>
    <property type="project" value="InterPro"/>
</dbReference>
<dbReference type="SMART" id="SM01374">
    <property type="entry name" value="Ribosomal_L14"/>
    <property type="match status" value="1"/>
</dbReference>
<dbReference type="GO" id="GO:1990904">
    <property type="term" value="C:ribonucleoprotein complex"/>
    <property type="evidence" value="ECO:0007669"/>
    <property type="project" value="UniProtKB-KW"/>
</dbReference>
<dbReference type="SUPFAM" id="SSF50193">
    <property type="entry name" value="Ribosomal protein L14"/>
    <property type="match status" value="1"/>
</dbReference>
<evidence type="ECO:0000256" key="8">
    <source>
        <dbReference type="ARBA" id="ARBA00042938"/>
    </source>
</evidence>
<comment type="subcellular location">
    <subcellularLocation>
        <location evidence="1">Mitochondrion</location>
    </subcellularLocation>
</comment>
<reference evidence="9 10" key="1">
    <citation type="submission" date="2015-03" db="EMBL/GenBank/DDBJ databases">
        <title>Draft genome of the nematode, Opisthorchis viverrini.</title>
        <authorList>
            <person name="Mitreva M."/>
        </authorList>
    </citation>
    <scope>NUCLEOTIDE SEQUENCE [LARGE SCALE GENOMIC DNA]</scope>
    <source>
        <strain evidence="9">Khon Kaen</strain>
    </source>
</reference>
<dbReference type="PANTHER" id="PTHR21037:SF3">
    <property type="entry name" value="LARGE RIBOSOMAL SUBUNIT PROTEIN UL14M"/>
    <property type="match status" value="1"/>
</dbReference>
<evidence type="ECO:0000256" key="2">
    <source>
        <dbReference type="ARBA" id="ARBA00010745"/>
    </source>
</evidence>
<keyword evidence="3" id="KW-0809">Transit peptide</keyword>
<evidence type="ECO:0000256" key="6">
    <source>
        <dbReference type="ARBA" id="ARBA00023274"/>
    </source>
</evidence>
<name>A0A1S8WPZ7_OPIVI</name>
<keyword evidence="4" id="KW-0689">Ribosomal protein</keyword>
<dbReference type="Proteomes" id="UP000243686">
    <property type="component" value="Unassembled WGS sequence"/>
</dbReference>
<gene>
    <name evidence="9" type="ORF">X801_07886</name>
</gene>
<protein>
    <recommendedName>
        <fullName evidence="7">Large ribosomal subunit protein uL14m</fullName>
    </recommendedName>
    <alternativeName>
        <fullName evidence="8">39S ribosomal protein L14, mitochondrial</fullName>
    </alternativeName>
</protein>
<dbReference type="CDD" id="cd00337">
    <property type="entry name" value="Ribosomal_uL14"/>
    <property type="match status" value="1"/>
</dbReference>
<dbReference type="GO" id="GO:0005739">
    <property type="term" value="C:mitochondrion"/>
    <property type="evidence" value="ECO:0007669"/>
    <property type="project" value="UniProtKB-SubCell"/>
</dbReference>
<dbReference type="AlphaFoldDB" id="A0A1S8WPZ7"/>
<accession>A0A1S8WPZ7</accession>
<keyword evidence="10" id="KW-1185">Reference proteome</keyword>
<dbReference type="PANTHER" id="PTHR21037">
    <property type="entry name" value="39S RIBOSOMAL PROTEIN L14, MITOCHONDRIAL"/>
    <property type="match status" value="1"/>
</dbReference>
<keyword evidence="5" id="KW-0496">Mitochondrion</keyword>